<protein>
    <submittedName>
        <fullName evidence="1">Uncharacterized protein</fullName>
    </submittedName>
</protein>
<accession>R2SPF9</accession>
<keyword evidence="2" id="KW-1185">Reference proteome</keyword>
<dbReference type="HOGENOM" id="CLU_3356044_0_0_9"/>
<comment type="caution">
    <text evidence="1">The sequence shown here is derived from an EMBL/GenBank/DDBJ whole genome shotgun (WGS) entry which is preliminary data.</text>
</comment>
<evidence type="ECO:0000313" key="1">
    <source>
        <dbReference type="EMBL" id="EOH90044.1"/>
    </source>
</evidence>
<evidence type="ECO:0000313" key="2">
    <source>
        <dbReference type="Proteomes" id="UP000013782"/>
    </source>
</evidence>
<name>R2SPF9_9ENTE</name>
<reference evidence="1 2" key="1">
    <citation type="submission" date="2013-02" db="EMBL/GenBank/DDBJ databases">
        <title>The Genome Sequence of Enterococcus pallens BAA-351.</title>
        <authorList>
            <consortium name="The Broad Institute Genome Sequencing Platform"/>
            <consortium name="The Broad Institute Genome Sequencing Center for Infectious Disease"/>
            <person name="Earl A.M."/>
            <person name="Gilmore M.S."/>
            <person name="Lebreton F."/>
            <person name="Walker B."/>
            <person name="Young S.K."/>
            <person name="Zeng Q."/>
            <person name="Gargeya S."/>
            <person name="Fitzgerald M."/>
            <person name="Haas B."/>
            <person name="Abouelleil A."/>
            <person name="Alvarado L."/>
            <person name="Arachchi H.M."/>
            <person name="Berlin A.M."/>
            <person name="Chapman S.B."/>
            <person name="Dewar J."/>
            <person name="Goldberg J."/>
            <person name="Griggs A."/>
            <person name="Gujja S."/>
            <person name="Hansen M."/>
            <person name="Howarth C."/>
            <person name="Imamovic A."/>
            <person name="Larimer J."/>
            <person name="McCowan C."/>
            <person name="Murphy C."/>
            <person name="Neiman D."/>
            <person name="Pearson M."/>
            <person name="Priest M."/>
            <person name="Roberts A."/>
            <person name="Saif S."/>
            <person name="Shea T."/>
            <person name="Sisk P."/>
            <person name="Sykes S."/>
            <person name="Wortman J."/>
            <person name="Nusbaum C."/>
            <person name="Birren B."/>
        </authorList>
    </citation>
    <scope>NUCLEOTIDE SEQUENCE [LARGE SCALE GENOMIC DNA]</scope>
    <source>
        <strain evidence="1 2">ATCC BAA-351</strain>
    </source>
</reference>
<sequence>MDQIMKKLVTLFTEILSYFTVQPKMQPVRVRKNERR</sequence>
<gene>
    <name evidence="1" type="ORF">UAU_03873</name>
</gene>
<dbReference type="AlphaFoldDB" id="R2SPF9"/>
<dbReference type="Proteomes" id="UP000013782">
    <property type="component" value="Unassembled WGS sequence"/>
</dbReference>
<organism evidence="1 2">
    <name type="scientific">Enterococcus pallens ATCC BAA-351</name>
    <dbReference type="NCBI Taxonomy" id="1158607"/>
    <lineage>
        <taxon>Bacteria</taxon>
        <taxon>Bacillati</taxon>
        <taxon>Bacillota</taxon>
        <taxon>Bacilli</taxon>
        <taxon>Lactobacillales</taxon>
        <taxon>Enterococcaceae</taxon>
        <taxon>Enterococcus</taxon>
    </lineage>
</organism>
<proteinExistence type="predicted"/>
<dbReference type="EMBL" id="AJAQ01000036">
    <property type="protein sequence ID" value="EOH90044.1"/>
    <property type="molecule type" value="Genomic_DNA"/>
</dbReference>